<evidence type="ECO:0000256" key="4">
    <source>
        <dbReference type="SAM" id="Coils"/>
    </source>
</evidence>
<reference evidence="8" key="1">
    <citation type="submission" date="2021-10" db="EMBL/GenBank/DDBJ databases">
        <title>Tropical sea cucumber genome reveals ecological adaptation and Cuvierian tubules defense mechanism.</title>
        <authorList>
            <person name="Chen T."/>
        </authorList>
    </citation>
    <scope>NUCLEOTIDE SEQUENCE</scope>
    <source>
        <strain evidence="8">Nanhai2018</strain>
        <tissue evidence="8">Muscle</tissue>
    </source>
</reference>
<keyword evidence="4" id="KW-0175">Coiled coil</keyword>
<organism evidence="8 9">
    <name type="scientific">Holothuria leucospilota</name>
    <name type="common">Black long sea cucumber</name>
    <name type="synonym">Mertensiothuria leucospilota</name>
    <dbReference type="NCBI Taxonomy" id="206669"/>
    <lineage>
        <taxon>Eukaryota</taxon>
        <taxon>Metazoa</taxon>
        <taxon>Echinodermata</taxon>
        <taxon>Eleutherozoa</taxon>
        <taxon>Echinozoa</taxon>
        <taxon>Holothuroidea</taxon>
        <taxon>Aspidochirotacea</taxon>
        <taxon>Aspidochirotida</taxon>
        <taxon>Holothuriidae</taxon>
        <taxon>Holothuria</taxon>
    </lineage>
</organism>
<dbReference type="OrthoDB" id="546764at2759"/>
<proteinExistence type="inferred from homology"/>
<feature type="region of interest" description="Disordered" evidence="5">
    <location>
        <begin position="193"/>
        <end position="213"/>
    </location>
</feature>
<comment type="function">
    <text evidence="3">Required for cytoplasmic pre-assembly of axonemal dyneins, thereby playing a central role in motility in cilia and flagella. Involved in pre-assembly of dynein arm complexes in the cytoplasm before intraflagellar transport loads them for the ciliary compartment.</text>
</comment>
<evidence type="ECO:0000313" key="8">
    <source>
        <dbReference type="EMBL" id="KAJ8044618.1"/>
    </source>
</evidence>
<comment type="caution">
    <text evidence="8">The sequence shown here is derived from an EMBL/GenBank/DDBJ whole genome shotgun (WGS) entry which is preliminary data.</text>
</comment>
<feature type="compositionally biased region" description="Low complexity" evidence="5">
    <location>
        <begin position="716"/>
        <end position="728"/>
    </location>
</feature>
<feature type="compositionally biased region" description="Basic and acidic residues" evidence="5">
    <location>
        <begin position="683"/>
        <end position="694"/>
    </location>
</feature>
<evidence type="ECO:0000313" key="9">
    <source>
        <dbReference type="Proteomes" id="UP001152320"/>
    </source>
</evidence>
<dbReference type="PANTHER" id="PTHR22997:SF3">
    <property type="entry name" value="PROTEIN KINTOUN"/>
    <property type="match status" value="1"/>
</dbReference>
<dbReference type="EMBL" id="JAIZAY010000003">
    <property type="protein sequence ID" value="KAJ8044618.1"/>
    <property type="molecule type" value="Genomic_DNA"/>
</dbReference>
<comment type="subcellular location">
    <subcellularLocation>
        <location evidence="3">Cytoplasm</location>
    </subcellularLocation>
    <subcellularLocation>
        <location evidence="2">Dynein axonemal particle</location>
    </subcellularLocation>
</comment>
<dbReference type="GO" id="GO:0070286">
    <property type="term" value="P:axonemal dynein complex assembly"/>
    <property type="evidence" value="ECO:0007669"/>
    <property type="project" value="UniProtKB-UniRule"/>
</dbReference>
<evidence type="ECO:0000256" key="5">
    <source>
        <dbReference type="SAM" id="MobiDB-lite"/>
    </source>
</evidence>
<dbReference type="Proteomes" id="UP001152320">
    <property type="component" value="Chromosome 3"/>
</dbReference>
<sequence length="1032" mass="114966">MAANEDLKDLDITKEELDRLQKALKDEKFRKMFVEYAEEISNPENRKKYEAEIAELERNRGMDVKFINPEPGYVIKTSVDGVKKGFINFCMNENVGKPVSKFTTQNGQSGFQWSIPHSMSPSRDDLDKTGSKCIVFDCVFNPECFKLAEKDARFQKVIEDTAFDAVEREFQVALDRKNLKRLKNMKYKGNATTTVIRTPNSQGPTSQNDSVSALNLSYPYDDSNINSNKPSSKSLNSDISCAKIQSKPKGDVNGKIPSLSPIEPKYTITHRGVLDMQQFVNAPDSRPSTRPQELIIRIELPLLKSAMNIQLDVFERRLCLESNTPASYKLDLTLPFPVDEDHGNAKFDKSKSCMIVTLPVLPPEIPALPSFAPNGVEKPLVQEIADVEASTQGSPDENKSYLETADMAVPTNGENEGFCENALISKESEVIANISYLEKDLEVNDVNGNVDKIPFELESEGTSKIQSNSTKETPSENHCALLEDDSNHAKQNSTELQSDIAASVTKTFILPKYSFYQDVKSLTIIMMTPSVAIDSVRSELSEEGDGCWLQYYTQEDGQKGGMSYGLQLMFSEGLGVTSVTFDVSSTNVVFILQKKTESEGEWKSINAGLSRDDLQLKKFTTQSNIQESLEELQLTAEQSDKVTEMTRAVCKVKEQSPDSVVLDVEILQMEENSDQDPSLANVHDGDVNKDDGKSSDTQLNIDFNLSEADSTSSETSPLSPDSKLKSSLRTQRKRCSKSVSFSEEVTVETFLYDKGKRGRKKSPFIRRSKEKLKAPAQETCSDSELILSCKDGEESEEDIWNIVPVRRTVSRQSSSESESDGLLSPRGKHKKSKGSRQRRKEKARRALLKESSSEETEPGLIQADTSGIKSPVKSNHLDMKSETVLVTDEASDTSSSREAESITSEESLMSSGGDGKVVSKAIEDISGKEEEFEGNHESRVSDGEEDEEWTTVSKKRHPRKKEGQKDKQVEGLGQEDEHVKEEGADEDGECSKTNNKSDVKQEKEDNIPLEHMDHHTTSAVSFSNEVMFDLDD</sequence>
<dbReference type="PANTHER" id="PTHR22997">
    <property type="entry name" value="PIH1 DOMAIN-CONTAINING PROTEIN 1"/>
    <property type="match status" value="1"/>
</dbReference>
<feature type="compositionally biased region" description="Polar residues" evidence="5">
    <location>
        <begin position="695"/>
        <end position="715"/>
    </location>
</feature>
<dbReference type="HAMAP" id="MF_03069">
    <property type="entry name" value="Kintoun"/>
    <property type="match status" value="1"/>
</dbReference>
<keyword evidence="1 3" id="KW-0963">Cytoplasm</keyword>
<dbReference type="InterPro" id="IPR008978">
    <property type="entry name" value="HSP20-like_chaperone"/>
</dbReference>
<keyword evidence="9" id="KW-1185">Reference proteome</keyword>
<evidence type="ECO:0000256" key="3">
    <source>
        <dbReference type="HAMAP-Rule" id="MF_03069"/>
    </source>
</evidence>
<comment type="similarity">
    <text evidence="3">Belongs to the PIH1 family. Kintoun subfamily.</text>
</comment>
<dbReference type="GO" id="GO:0120293">
    <property type="term" value="C:dynein axonemal particle"/>
    <property type="evidence" value="ECO:0007669"/>
    <property type="project" value="UniProtKB-SubCell"/>
</dbReference>
<feature type="compositionally biased region" description="Basic and acidic residues" evidence="5">
    <location>
        <begin position="961"/>
        <end position="982"/>
    </location>
</feature>
<feature type="region of interest" description="Disordered" evidence="5">
    <location>
        <begin position="671"/>
        <end position="730"/>
    </location>
</feature>
<evidence type="ECO:0000259" key="7">
    <source>
        <dbReference type="Pfam" id="PF18201"/>
    </source>
</evidence>
<dbReference type="AlphaFoldDB" id="A0A9Q1CH30"/>
<protein>
    <recommendedName>
        <fullName evidence="3">Protein kintoun</fullName>
    </recommendedName>
    <alternativeName>
        <fullName evidence="3">Dynein assembly factor 2, axonemal homolog</fullName>
    </alternativeName>
</protein>
<accession>A0A9Q1CH30</accession>
<feature type="compositionally biased region" description="Polar residues" evidence="5">
    <location>
        <begin position="901"/>
        <end position="910"/>
    </location>
</feature>
<dbReference type="Pfam" id="PF08190">
    <property type="entry name" value="PIH1"/>
    <property type="match status" value="1"/>
</dbReference>
<evidence type="ECO:0000256" key="1">
    <source>
        <dbReference type="ARBA" id="ARBA00022490"/>
    </source>
</evidence>
<dbReference type="InterPro" id="IPR034727">
    <property type="entry name" value="Kintoun"/>
</dbReference>
<evidence type="ECO:0000259" key="6">
    <source>
        <dbReference type="Pfam" id="PF08190"/>
    </source>
</evidence>
<feature type="domain" description="PIH1 N-terminal" evidence="6">
    <location>
        <begin position="40"/>
        <end position="201"/>
    </location>
</feature>
<dbReference type="InterPro" id="IPR050734">
    <property type="entry name" value="PIH1/Kintoun_subfamily"/>
</dbReference>
<feature type="compositionally biased region" description="Basic and acidic residues" evidence="5">
    <location>
        <begin position="995"/>
        <end position="1016"/>
    </location>
</feature>
<name>A0A9Q1CH30_HOLLE</name>
<gene>
    <name evidence="8" type="ORF">HOLleu_07405</name>
</gene>
<feature type="compositionally biased region" description="Basic and acidic residues" evidence="5">
    <location>
        <begin position="921"/>
        <end position="942"/>
    </location>
</feature>
<dbReference type="Gene3D" id="2.60.40.790">
    <property type="match status" value="1"/>
</dbReference>
<dbReference type="InterPro" id="IPR041442">
    <property type="entry name" value="PIH1D1/2/3_CS-like"/>
</dbReference>
<dbReference type="GO" id="GO:0060285">
    <property type="term" value="P:cilium-dependent cell motility"/>
    <property type="evidence" value="ECO:0007669"/>
    <property type="project" value="UniProtKB-UniRule"/>
</dbReference>
<feature type="domain" description="PIH1D1/2/3 CS-like" evidence="7">
    <location>
        <begin position="262"/>
        <end position="361"/>
    </location>
</feature>
<feature type="compositionally biased region" description="Basic residues" evidence="5">
    <location>
        <begin position="826"/>
        <end position="846"/>
    </location>
</feature>
<dbReference type="InterPro" id="IPR012981">
    <property type="entry name" value="PIH1_N"/>
</dbReference>
<feature type="coiled-coil region" evidence="4">
    <location>
        <begin position="3"/>
        <end position="30"/>
    </location>
</feature>
<dbReference type="Pfam" id="PF18201">
    <property type="entry name" value="PIH1_CS"/>
    <property type="match status" value="1"/>
</dbReference>
<feature type="region of interest" description="Disordered" evidence="5">
    <location>
        <begin position="808"/>
        <end position="1018"/>
    </location>
</feature>
<evidence type="ECO:0000256" key="2">
    <source>
        <dbReference type="ARBA" id="ARBA00024190"/>
    </source>
</evidence>